<keyword evidence="3" id="KW-1185">Reference proteome</keyword>
<gene>
    <name evidence="2" type="ORF">GB881_01640</name>
</gene>
<sequence>MTVWICHTCAVEHADTDVPPTICRICTDERQWVPATGQAWTTLTELQELGHRTVVREVEPGLLGVTAVPQVGIGQQALVVTTPAGNLLWDPIGFLDDDGVRRVREAGPVVAIAASHPHMFGVQVAWSRALGGVPVLVNEADREWLARPDDAVQYWSGRTEPVPGVVLHQIGGHFPGNTVVTWTGADGTGVLLCGDTIGPNPDRTTVAFMRSYPNRIPLSGAVTERVARSIEELDFDRIYGNFGNAIPRDGKAAVRRSADRHVAWVRGDHDDET</sequence>
<keyword evidence="2" id="KW-0378">Hydrolase</keyword>
<evidence type="ECO:0000313" key="3">
    <source>
        <dbReference type="Proteomes" id="UP000437709"/>
    </source>
</evidence>
<evidence type="ECO:0000313" key="2">
    <source>
        <dbReference type="EMBL" id="MPV35762.1"/>
    </source>
</evidence>
<feature type="domain" description="Metallo-beta-lactamase" evidence="1">
    <location>
        <begin position="74"/>
        <end position="242"/>
    </location>
</feature>
<dbReference type="RefSeq" id="WP_152195159.1">
    <property type="nucleotide sequence ID" value="NZ_VUKD01000003.1"/>
</dbReference>
<comment type="caution">
    <text evidence="2">The sequence shown here is derived from an EMBL/GenBank/DDBJ whole genome shotgun (WGS) entry which is preliminary data.</text>
</comment>
<proteinExistence type="predicted"/>
<dbReference type="PANTHER" id="PTHR36839:SF1">
    <property type="entry name" value="METALLO-BETA-LACTAMASE FAMILY PROTEIN (AFU_ORTHOLOGUE AFUA_5G12770)"/>
    <property type="match status" value="1"/>
</dbReference>
<dbReference type="EMBL" id="WHPC01000003">
    <property type="protein sequence ID" value="MPV35762.1"/>
    <property type="molecule type" value="Genomic_DNA"/>
</dbReference>
<organism evidence="2 3">
    <name type="scientific">Georgenia subflava</name>
    <dbReference type="NCBI Taxonomy" id="1622177"/>
    <lineage>
        <taxon>Bacteria</taxon>
        <taxon>Bacillati</taxon>
        <taxon>Actinomycetota</taxon>
        <taxon>Actinomycetes</taxon>
        <taxon>Micrococcales</taxon>
        <taxon>Bogoriellaceae</taxon>
        <taxon>Georgenia</taxon>
    </lineage>
</organism>
<dbReference type="OrthoDB" id="2373347at2"/>
<protein>
    <submittedName>
        <fullName evidence="2">MBL fold metallo-hydrolase</fullName>
    </submittedName>
</protein>
<dbReference type="SUPFAM" id="SSF56281">
    <property type="entry name" value="Metallo-hydrolase/oxidoreductase"/>
    <property type="match status" value="1"/>
</dbReference>
<dbReference type="PANTHER" id="PTHR36839">
    <property type="entry name" value="METALLO-BETA-LACTAMASE FAMILY PROTEIN (AFU_ORTHOLOGUE AFUA_5G12770)"/>
    <property type="match status" value="1"/>
</dbReference>
<reference evidence="2 3" key="1">
    <citation type="submission" date="2019-10" db="EMBL/GenBank/DDBJ databases">
        <title>Georgenia wutianyii sp. nov. and Georgenia yuyongxinii sp. nov. isolated from plateau pika (Ochotona curzoniae) in the Qinghai-Tibet plateau of China.</title>
        <authorList>
            <person name="Tian Z."/>
        </authorList>
    </citation>
    <scope>NUCLEOTIDE SEQUENCE [LARGE SCALE GENOMIC DNA]</scope>
    <source>
        <strain evidence="2 3">JCM 19765</strain>
    </source>
</reference>
<dbReference type="InterPro" id="IPR001279">
    <property type="entry name" value="Metallo-B-lactamas"/>
</dbReference>
<dbReference type="InterPro" id="IPR036866">
    <property type="entry name" value="RibonucZ/Hydroxyglut_hydro"/>
</dbReference>
<name>A0A6N7EBI5_9MICO</name>
<accession>A0A6N7EBI5</accession>
<dbReference type="SMART" id="SM00849">
    <property type="entry name" value="Lactamase_B"/>
    <property type="match status" value="1"/>
</dbReference>
<dbReference type="AlphaFoldDB" id="A0A6N7EBI5"/>
<dbReference type="Gene3D" id="3.60.15.10">
    <property type="entry name" value="Ribonuclease Z/Hydroxyacylglutathione hydrolase-like"/>
    <property type="match status" value="1"/>
</dbReference>
<dbReference type="GO" id="GO:0016787">
    <property type="term" value="F:hydrolase activity"/>
    <property type="evidence" value="ECO:0007669"/>
    <property type="project" value="UniProtKB-KW"/>
</dbReference>
<dbReference type="Proteomes" id="UP000437709">
    <property type="component" value="Unassembled WGS sequence"/>
</dbReference>
<evidence type="ECO:0000259" key="1">
    <source>
        <dbReference type="SMART" id="SM00849"/>
    </source>
</evidence>